<proteinExistence type="predicted"/>
<reference evidence="6" key="1">
    <citation type="submission" date="2022-03" db="EMBL/GenBank/DDBJ databases">
        <authorList>
            <person name="Martin C."/>
        </authorList>
    </citation>
    <scope>NUCLEOTIDE SEQUENCE</scope>
</reference>
<evidence type="ECO:0000256" key="3">
    <source>
        <dbReference type="SAM" id="MobiDB-lite"/>
    </source>
</evidence>
<dbReference type="InterPro" id="IPR032419">
    <property type="entry name" value="CC2-LZ_dom"/>
</dbReference>
<evidence type="ECO:0000256" key="2">
    <source>
        <dbReference type="SAM" id="Coils"/>
    </source>
</evidence>
<feature type="coiled-coil region" evidence="2">
    <location>
        <begin position="263"/>
        <end position="304"/>
    </location>
</feature>
<gene>
    <name evidence="6" type="ORF">OFUS_LOCUS9446</name>
</gene>
<sequence length="887" mass="101032">MASISSMSPMTPPGMARTPSSNGSDFIVLSRPPSSVNGQALVDEQFELQERAEFDLSLSSLSALTMDEAMDRIKDLLLENRSLKETIAGNNTAMREQYDLLSQWRQQMQTTSEETKQRYEQARNVVTNLRKANTESRQRIQELETEIESLKLLIPKEDSMGSNRSITEIEELKGQVEALHQTNKMLSQSKANSDKMVTDLSKEVETLRGRLEGFELNNLVEAAQMGNLMSGPYTDTEVPNQDDAPSDQAAAITEDVKQNAPSEDDILKKEKELKDSIESLKNENEKINKELMKLRQLYEKSLMEKKDLLALNTQLNGEISEYRSQSGNMLSMSSGNYIFVSPDGDEKTKKESAKAQTSLNSLEAVPKETQEPQRIAIATKQMEKQNNAMATSINANIKTLVHMESIDDAERIQSVEEMKSPNAEILVQLQQTRTQVSELTAALSDREKRIEQLHNELQSKASQLNRSQSEKDTTVSQLTQQYQTRETQLVQQLDSIQTELLQYKGSQPSTNQSTEDIQSLRSQVLSLVNELHEAESKLKAAGKAIETYKNRLQEAQGNLREKNQELEVLRNKDDQLIDSMRITITNLEAALNRERFEAQQSKQELHIQRQQTAECRNQYDQLCNDYHELLNTFEDFKASQEDHARELARQPVPNVRIYEEKIDILTAQLVSAEESLTAKENEIKILLGENQQMKADLETIPILQQQAEIYETDFRQERDARERLHGEKERFEQEVAQLQLRNQQLQDELNAYTNNQFEEMQRRHGQGYAKNVMGLRRQNPTVPQEYQYQVVDGKLPGGAQGGLPQPARERQDYQYPGHFEDFDQVPVPRTPQEDINEGIGNLQGPDRNLTARGNQPQPQGQLTCPKCNSAWPDVDTLQAHCIECLNL</sequence>
<comment type="caution">
    <text evidence="6">The sequence shown here is derived from an EMBL/GenBank/DDBJ whole genome shotgun (WGS) entry which is preliminary data.</text>
</comment>
<dbReference type="PANTHER" id="PTHR31553">
    <property type="entry name" value="NF-KAPPA-B ESSENTIAL MODULATOR"/>
    <property type="match status" value="1"/>
</dbReference>
<keyword evidence="7" id="KW-1185">Reference proteome</keyword>
<evidence type="ECO:0000313" key="7">
    <source>
        <dbReference type="Proteomes" id="UP000749559"/>
    </source>
</evidence>
<feature type="coiled-coil region" evidence="2">
    <location>
        <begin position="655"/>
        <end position="755"/>
    </location>
</feature>
<dbReference type="OrthoDB" id="6343844at2759"/>
<dbReference type="InterPro" id="IPR051301">
    <property type="entry name" value="Optineurin/NFkB_EssMod"/>
</dbReference>
<dbReference type="GO" id="GO:0005737">
    <property type="term" value="C:cytoplasm"/>
    <property type="evidence" value="ECO:0007669"/>
    <property type="project" value="TreeGrafter"/>
</dbReference>
<dbReference type="Pfam" id="PF18414">
    <property type="entry name" value="zf_C2H2_10"/>
    <property type="match status" value="1"/>
</dbReference>
<protein>
    <recommendedName>
        <fullName evidence="8">Optineurin</fullName>
    </recommendedName>
</protein>
<feature type="coiled-coil region" evidence="2">
    <location>
        <begin position="66"/>
        <end position="217"/>
    </location>
</feature>
<dbReference type="Pfam" id="PF16516">
    <property type="entry name" value="CC2-LZ"/>
    <property type="match status" value="1"/>
</dbReference>
<evidence type="ECO:0000259" key="5">
    <source>
        <dbReference type="Pfam" id="PF16516"/>
    </source>
</evidence>
<feature type="domain" description="NF-kappa-B essential modulator NEMO CC2-LZ" evidence="5">
    <location>
        <begin position="657"/>
        <end position="746"/>
    </location>
</feature>
<dbReference type="PANTHER" id="PTHR31553:SF1">
    <property type="entry name" value="NF-KAPPA-B ESSENTIAL MODULATOR"/>
    <property type="match status" value="1"/>
</dbReference>
<dbReference type="GO" id="GO:0043122">
    <property type="term" value="P:regulation of canonical NF-kappaB signal transduction"/>
    <property type="evidence" value="ECO:0007669"/>
    <property type="project" value="TreeGrafter"/>
</dbReference>
<name>A0A8S4NRW9_OWEFU</name>
<feature type="region of interest" description="Disordered" evidence="3">
    <location>
        <begin position="821"/>
        <end position="862"/>
    </location>
</feature>
<dbReference type="EMBL" id="CAIIXF020000005">
    <property type="protein sequence ID" value="CAH1783076.1"/>
    <property type="molecule type" value="Genomic_DNA"/>
</dbReference>
<feature type="compositionally biased region" description="Polar residues" evidence="3">
    <location>
        <begin position="851"/>
        <end position="862"/>
    </location>
</feature>
<feature type="domain" description="NF-kappa-B essential modulator NEMO N-terminal" evidence="4">
    <location>
        <begin position="68"/>
        <end position="130"/>
    </location>
</feature>
<dbReference type="GO" id="GO:0070530">
    <property type="term" value="F:K63-linked polyubiquitin modification-dependent protein binding"/>
    <property type="evidence" value="ECO:0007669"/>
    <property type="project" value="TreeGrafter"/>
</dbReference>
<evidence type="ECO:0000313" key="6">
    <source>
        <dbReference type="EMBL" id="CAH1783076.1"/>
    </source>
</evidence>
<dbReference type="Pfam" id="PF11577">
    <property type="entry name" value="NEMO"/>
    <property type="match status" value="1"/>
</dbReference>
<evidence type="ECO:0000259" key="4">
    <source>
        <dbReference type="Pfam" id="PF11577"/>
    </source>
</evidence>
<organism evidence="6 7">
    <name type="scientific">Owenia fusiformis</name>
    <name type="common">Polychaete worm</name>
    <dbReference type="NCBI Taxonomy" id="6347"/>
    <lineage>
        <taxon>Eukaryota</taxon>
        <taxon>Metazoa</taxon>
        <taxon>Spiralia</taxon>
        <taxon>Lophotrochozoa</taxon>
        <taxon>Annelida</taxon>
        <taxon>Polychaeta</taxon>
        <taxon>Sedentaria</taxon>
        <taxon>Canalipalpata</taxon>
        <taxon>Sabellida</taxon>
        <taxon>Oweniida</taxon>
        <taxon>Oweniidae</taxon>
        <taxon>Owenia</taxon>
    </lineage>
</organism>
<evidence type="ECO:0000256" key="1">
    <source>
        <dbReference type="ARBA" id="ARBA00023054"/>
    </source>
</evidence>
<dbReference type="AlphaFoldDB" id="A0A8S4NRW9"/>
<feature type="coiled-coil region" evidence="2">
    <location>
        <begin position="517"/>
        <end position="604"/>
    </location>
</feature>
<dbReference type="Gene3D" id="1.10.287.1490">
    <property type="match status" value="1"/>
</dbReference>
<dbReference type="Gene3D" id="1.20.5.390">
    <property type="entry name" value="L1 transposable element, trimerization domain"/>
    <property type="match status" value="1"/>
</dbReference>
<dbReference type="Gene3D" id="1.20.5.990">
    <property type="entry name" value="Nemo cc2-lz domain - 1d5 darpin complex"/>
    <property type="match status" value="1"/>
</dbReference>
<accession>A0A8S4NRW9</accession>
<dbReference type="InterPro" id="IPR021063">
    <property type="entry name" value="NEMO_N"/>
</dbReference>
<dbReference type="GO" id="GO:0005634">
    <property type="term" value="C:nucleus"/>
    <property type="evidence" value="ECO:0007669"/>
    <property type="project" value="TreeGrafter"/>
</dbReference>
<feature type="coiled-coil region" evidence="2">
    <location>
        <begin position="436"/>
        <end position="470"/>
    </location>
</feature>
<feature type="region of interest" description="Disordered" evidence="3">
    <location>
        <begin position="1"/>
        <end position="34"/>
    </location>
</feature>
<keyword evidence="1 2" id="KW-0175">Coiled coil</keyword>
<evidence type="ECO:0008006" key="8">
    <source>
        <dbReference type="Google" id="ProtNLM"/>
    </source>
</evidence>
<dbReference type="Proteomes" id="UP000749559">
    <property type="component" value="Unassembled WGS sequence"/>
</dbReference>